<name>A0A1H8SU75_9FIRM</name>
<dbReference type="Proteomes" id="UP000198847">
    <property type="component" value="Unassembled WGS sequence"/>
</dbReference>
<evidence type="ECO:0000313" key="3">
    <source>
        <dbReference type="Proteomes" id="UP000198847"/>
    </source>
</evidence>
<accession>A0A1H8SU75</accession>
<protein>
    <submittedName>
        <fullName evidence="2">Uncharacterized protein</fullName>
    </submittedName>
</protein>
<evidence type="ECO:0000313" key="2">
    <source>
        <dbReference type="EMBL" id="SEO82310.1"/>
    </source>
</evidence>
<keyword evidence="1" id="KW-0472">Membrane</keyword>
<keyword evidence="1" id="KW-1133">Transmembrane helix</keyword>
<dbReference type="AlphaFoldDB" id="A0A1H8SU75"/>
<evidence type="ECO:0000256" key="1">
    <source>
        <dbReference type="SAM" id="Phobius"/>
    </source>
</evidence>
<keyword evidence="1" id="KW-0812">Transmembrane</keyword>
<reference evidence="2 3" key="1">
    <citation type="submission" date="2016-10" db="EMBL/GenBank/DDBJ databases">
        <authorList>
            <person name="de Groot N.N."/>
        </authorList>
    </citation>
    <scope>NUCLEOTIDE SEQUENCE [LARGE SCALE GENOMIC DNA]</scope>
    <source>
        <strain evidence="2 3">DSM 13305</strain>
    </source>
</reference>
<sequence>MVKLKYSVDMQDLPCKCSARFDIEETMQVVPCWLMLAGFLFCAFCDKIRADYAG</sequence>
<proteinExistence type="predicted"/>
<keyword evidence="3" id="KW-1185">Reference proteome</keyword>
<gene>
    <name evidence="2" type="ORF">SAMN04490178_105197</name>
</gene>
<organism evidence="2 3">
    <name type="scientific">Propionispora vibrioides</name>
    <dbReference type="NCBI Taxonomy" id="112903"/>
    <lineage>
        <taxon>Bacteria</taxon>
        <taxon>Bacillati</taxon>
        <taxon>Bacillota</taxon>
        <taxon>Negativicutes</taxon>
        <taxon>Selenomonadales</taxon>
        <taxon>Sporomusaceae</taxon>
        <taxon>Propionispora</taxon>
    </lineage>
</organism>
<dbReference type="EMBL" id="FODY01000005">
    <property type="protein sequence ID" value="SEO82310.1"/>
    <property type="molecule type" value="Genomic_DNA"/>
</dbReference>
<feature type="transmembrane region" description="Helical" evidence="1">
    <location>
        <begin position="28"/>
        <end position="45"/>
    </location>
</feature>